<dbReference type="SUPFAM" id="SSF50044">
    <property type="entry name" value="SH3-domain"/>
    <property type="match status" value="1"/>
</dbReference>
<dbReference type="Proteomes" id="UP001527925">
    <property type="component" value="Unassembled WGS sequence"/>
</dbReference>
<evidence type="ECO:0000256" key="2">
    <source>
        <dbReference type="PROSITE-ProRule" id="PRU00192"/>
    </source>
</evidence>
<dbReference type="Gene3D" id="2.30.30.40">
    <property type="entry name" value="SH3 Domains"/>
    <property type="match status" value="1"/>
</dbReference>
<proteinExistence type="predicted"/>
<evidence type="ECO:0000256" key="3">
    <source>
        <dbReference type="SAM" id="MobiDB-lite"/>
    </source>
</evidence>
<feature type="domain" description="SH3" evidence="4">
    <location>
        <begin position="175"/>
        <end position="240"/>
    </location>
</feature>
<feature type="compositionally biased region" description="Polar residues" evidence="3">
    <location>
        <begin position="143"/>
        <end position="157"/>
    </location>
</feature>
<evidence type="ECO:0000313" key="6">
    <source>
        <dbReference type="Proteomes" id="UP001527925"/>
    </source>
</evidence>
<keyword evidence="1 2" id="KW-0728">SH3 domain</keyword>
<dbReference type="InterPro" id="IPR036028">
    <property type="entry name" value="SH3-like_dom_sf"/>
</dbReference>
<protein>
    <submittedName>
        <fullName evidence="5">Transmembrane osmosensor</fullName>
    </submittedName>
</protein>
<organism evidence="5 6">
    <name type="scientific">Polyrhizophydium stewartii</name>
    <dbReference type="NCBI Taxonomy" id="2732419"/>
    <lineage>
        <taxon>Eukaryota</taxon>
        <taxon>Fungi</taxon>
        <taxon>Fungi incertae sedis</taxon>
        <taxon>Chytridiomycota</taxon>
        <taxon>Chytridiomycota incertae sedis</taxon>
        <taxon>Chytridiomycetes</taxon>
        <taxon>Rhizophydiales</taxon>
        <taxon>Rhizophydiales incertae sedis</taxon>
        <taxon>Polyrhizophydium</taxon>
    </lineage>
</organism>
<keyword evidence="5" id="KW-0472">Membrane</keyword>
<dbReference type="InterPro" id="IPR001452">
    <property type="entry name" value="SH3_domain"/>
</dbReference>
<dbReference type="PROSITE" id="PS50002">
    <property type="entry name" value="SH3"/>
    <property type="match status" value="1"/>
</dbReference>
<comment type="caution">
    <text evidence="5">The sequence shown here is derived from an EMBL/GenBank/DDBJ whole genome shotgun (WGS) entry which is preliminary data.</text>
</comment>
<keyword evidence="6" id="KW-1185">Reference proteome</keyword>
<accession>A0ABR4N5Z2</accession>
<dbReference type="PRINTS" id="PR00452">
    <property type="entry name" value="SH3DOMAIN"/>
</dbReference>
<gene>
    <name evidence="5" type="primary">SHO1_1</name>
    <name evidence="5" type="ORF">HK105_205638</name>
</gene>
<evidence type="ECO:0000259" key="4">
    <source>
        <dbReference type="PROSITE" id="PS50002"/>
    </source>
</evidence>
<dbReference type="Pfam" id="PF00018">
    <property type="entry name" value="SH3_1"/>
    <property type="match status" value="1"/>
</dbReference>
<dbReference type="EMBL" id="JADGIZ020000029">
    <property type="protein sequence ID" value="KAL2914894.1"/>
    <property type="molecule type" value="Genomic_DNA"/>
</dbReference>
<name>A0ABR4N5Z2_9FUNG</name>
<feature type="region of interest" description="Disordered" evidence="3">
    <location>
        <begin position="82"/>
        <end position="102"/>
    </location>
</feature>
<sequence>MIGIQMGNIVVLGIDTPPPPDAIPPASATPPVPHPKSDIEACCVAVQADSLPPVPTIRRNSNALGSLHSVQSLHTLHSVRAVVAPPSPSSPPSPTQPLRAHTAPAAADLTLPEAPDMSLQEVIASAGQLRLSAISTPLPLDPKTSTESVVASPSNTHPGDVSVSDASRISRLDIPFPFRALALYDYTASPDDPTELSFARCDVLQIADIRGKWWYARRVSANGLSAVGIVPSNFMRLLSQ</sequence>
<evidence type="ECO:0000313" key="5">
    <source>
        <dbReference type="EMBL" id="KAL2914894.1"/>
    </source>
</evidence>
<feature type="region of interest" description="Disordered" evidence="3">
    <location>
        <begin position="142"/>
        <end position="162"/>
    </location>
</feature>
<feature type="compositionally biased region" description="Pro residues" evidence="3">
    <location>
        <begin position="85"/>
        <end position="95"/>
    </location>
</feature>
<evidence type="ECO:0000256" key="1">
    <source>
        <dbReference type="ARBA" id="ARBA00022443"/>
    </source>
</evidence>
<dbReference type="SMART" id="SM00326">
    <property type="entry name" value="SH3"/>
    <property type="match status" value="1"/>
</dbReference>
<keyword evidence="5" id="KW-0812">Transmembrane</keyword>
<reference evidence="5 6" key="1">
    <citation type="submission" date="2023-09" db="EMBL/GenBank/DDBJ databases">
        <title>Pangenome analysis of Batrachochytrium dendrobatidis and related Chytrids.</title>
        <authorList>
            <person name="Yacoub M.N."/>
            <person name="Stajich J.E."/>
            <person name="James T.Y."/>
        </authorList>
    </citation>
    <scope>NUCLEOTIDE SEQUENCE [LARGE SCALE GENOMIC DNA]</scope>
    <source>
        <strain evidence="5 6">JEL0888</strain>
    </source>
</reference>